<dbReference type="Pfam" id="PF01183">
    <property type="entry name" value="Glyco_hydro_25"/>
    <property type="match status" value="1"/>
</dbReference>
<proteinExistence type="inferred from homology"/>
<feature type="transmembrane region" description="Helical" evidence="3">
    <location>
        <begin position="25"/>
        <end position="49"/>
    </location>
</feature>
<organism evidence="5 6">
    <name type="scientific">Herbinix hemicellulosilytica</name>
    <dbReference type="NCBI Taxonomy" id="1564487"/>
    <lineage>
        <taxon>Bacteria</taxon>
        <taxon>Bacillati</taxon>
        <taxon>Bacillota</taxon>
        <taxon>Clostridia</taxon>
        <taxon>Lachnospirales</taxon>
        <taxon>Lachnospiraceae</taxon>
        <taxon>Herbinix</taxon>
    </lineage>
</organism>
<name>A0A0H5SGK7_HERHM</name>
<gene>
    <name evidence="5" type="ORF">HHT355_0962</name>
</gene>
<evidence type="ECO:0000256" key="2">
    <source>
        <dbReference type="SAM" id="MobiDB-lite"/>
    </source>
</evidence>
<dbReference type="Proteomes" id="UP000236497">
    <property type="component" value="Unassembled WGS sequence"/>
</dbReference>
<evidence type="ECO:0000313" key="6">
    <source>
        <dbReference type="Proteomes" id="UP000236497"/>
    </source>
</evidence>
<dbReference type="GO" id="GO:0003796">
    <property type="term" value="F:lysozyme activity"/>
    <property type="evidence" value="ECO:0007669"/>
    <property type="project" value="InterPro"/>
</dbReference>
<dbReference type="InterPro" id="IPR002053">
    <property type="entry name" value="Glyco_hydro_25"/>
</dbReference>
<feature type="compositionally biased region" description="Low complexity" evidence="2">
    <location>
        <begin position="99"/>
        <end position="125"/>
    </location>
</feature>
<evidence type="ECO:0000259" key="4">
    <source>
        <dbReference type="PROSITE" id="PS51781"/>
    </source>
</evidence>
<keyword evidence="3" id="KW-0812">Transmembrane</keyword>
<dbReference type="AlphaFoldDB" id="A0A0H5SGK7"/>
<dbReference type="PANTHER" id="PTHR34135">
    <property type="entry name" value="LYSOZYME"/>
    <property type="match status" value="1"/>
</dbReference>
<dbReference type="Gene3D" id="2.30.30.40">
    <property type="entry name" value="SH3 Domains"/>
    <property type="match status" value="2"/>
</dbReference>
<dbReference type="SUPFAM" id="SSF51445">
    <property type="entry name" value="(Trans)glycosidases"/>
    <property type="match status" value="1"/>
</dbReference>
<evidence type="ECO:0000256" key="3">
    <source>
        <dbReference type="SAM" id="Phobius"/>
    </source>
</evidence>
<dbReference type="EMBL" id="CVTD020000011">
    <property type="protein sequence ID" value="CRZ34165.1"/>
    <property type="molecule type" value="Genomic_DNA"/>
</dbReference>
<dbReference type="Gene3D" id="3.20.20.80">
    <property type="entry name" value="Glycosidases"/>
    <property type="match status" value="1"/>
</dbReference>
<dbReference type="CDD" id="cd06414">
    <property type="entry name" value="GH25_LytC-like"/>
    <property type="match status" value="1"/>
</dbReference>
<keyword evidence="3" id="KW-0472">Membrane</keyword>
<feature type="region of interest" description="Disordered" evidence="2">
    <location>
        <begin position="98"/>
        <end position="135"/>
    </location>
</feature>
<protein>
    <recommendedName>
        <fullName evidence="4">SH3b domain-containing protein</fullName>
    </recommendedName>
</protein>
<dbReference type="PANTHER" id="PTHR34135:SF2">
    <property type="entry name" value="LYSOZYME"/>
    <property type="match status" value="1"/>
</dbReference>
<dbReference type="SMART" id="SM00287">
    <property type="entry name" value="SH3b"/>
    <property type="match status" value="2"/>
</dbReference>
<dbReference type="GO" id="GO:0016052">
    <property type="term" value="P:carbohydrate catabolic process"/>
    <property type="evidence" value="ECO:0007669"/>
    <property type="project" value="TreeGrafter"/>
</dbReference>
<dbReference type="GO" id="GO:0009253">
    <property type="term" value="P:peptidoglycan catabolic process"/>
    <property type="evidence" value="ECO:0007669"/>
    <property type="project" value="InterPro"/>
</dbReference>
<dbReference type="PROSITE" id="PS51781">
    <property type="entry name" value="SH3B"/>
    <property type="match status" value="1"/>
</dbReference>
<dbReference type="GO" id="GO:0016998">
    <property type="term" value="P:cell wall macromolecule catabolic process"/>
    <property type="evidence" value="ECO:0007669"/>
    <property type="project" value="InterPro"/>
</dbReference>
<evidence type="ECO:0000256" key="1">
    <source>
        <dbReference type="ARBA" id="ARBA00010646"/>
    </source>
</evidence>
<reference evidence="5 6" key="1">
    <citation type="submission" date="2015-06" db="EMBL/GenBank/DDBJ databases">
        <authorList>
            <person name="Wibberg Daniel"/>
        </authorList>
    </citation>
    <scope>NUCLEOTIDE SEQUENCE [LARGE SCALE GENOMIC DNA]</scope>
    <source>
        <strain evidence="5 6">T3/55T</strain>
    </source>
</reference>
<sequence length="570" mass="64923">MPKIIGGIMFRKNNVLNNKNSKKPILYGVVTFLAVVILVILSVFTVKLIRYGKEFLKSSETNLLNDTDEALADLQDDNAFIIKDENYKIDKPNTDLYSDNINTDDTQNTVNDTNSDNNIDTEINNGLNNDANEDKSIKDIDRMTQNEDKDDPQHESFEGIDLDVRDIEKSKNETDEITFGIDVSKWQGIIDWKKVKDAGVEFAIIRIGYRTQVDGKIIEDPYAEYNLQQAQKYGIKLGAYFFSTAINEKEALEEAKWVVDFLAPYKITYPVVYNCEGFTDPENRQYKMTKEERTKLVTVFLDYIKENGYTPMFYAAKGELENSKDWDTTLLTKKYKIWVAQYTDYIDISNPKSTYSGSYDMWQYTSNGSVPGIKGHVDLNVAYFGYKKEAKAKEEKPLEEVKPDPAALINFTEVNELVTAKEVTNLRNIPSLQDSEVIEILYYGDKATRTGIADNGWSRVEYKGKILYAISSYLTTDFNYRENSKPTVKNPEAGITFTEVNDKVTAKIRTNLRLVPSTESDDTIVAVLEHGVIVTRTGIGSNGWSRVEYEGQTLYAVTSYLEIVDDENQN</sequence>
<feature type="domain" description="SH3b" evidence="4">
    <location>
        <begin position="413"/>
        <end position="478"/>
    </location>
</feature>
<dbReference type="PROSITE" id="PS51904">
    <property type="entry name" value="GLYCOSYL_HYDROL_F25_2"/>
    <property type="match status" value="1"/>
</dbReference>
<keyword evidence="3" id="KW-1133">Transmembrane helix</keyword>
<keyword evidence="6" id="KW-1185">Reference proteome</keyword>
<comment type="similarity">
    <text evidence="1">Belongs to the glycosyl hydrolase 25 family.</text>
</comment>
<dbReference type="InterPro" id="IPR017853">
    <property type="entry name" value="GH"/>
</dbReference>
<accession>A0A0H5SGK7</accession>
<dbReference type="InterPro" id="IPR003646">
    <property type="entry name" value="SH3-like_bac-type"/>
</dbReference>
<evidence type="ECO:0000313" key="5">
    <source>
        <dbReference type="EMBL" id="CRZ34165.1"/>
    </source>
</evidence>